<organism evidence="1 2">
    <name type="scientific">Alteraurantiacibacter palmitatis</name>
    <dbReference type="NCBI Taxonomy" id="2054628"/>
    <lineage>
        <taxon>Bacteria</taxon>
        <taxon>Pseudomonadati</taxon>
        <taxon>Pseudomonadota</taxon>
        <taxon>Alphaproteobacteria</taxon>
        <taxon>Sphingomonadales</taxon>
        <taxon>Erythrobacteraceae</taxon>
        <taxon>Alteraurantiacibacter</taxon>
    </lineage>
</organism>
<keyword evidence="2" id="KW-1185">Reference proteome</keyword>
<reference evidence="2" key="1">
    <citation type="journal article" date="2019" name="Int. J. Syst. Evol. Microbiol.">
        <title>The Global Catalogue of Microorganisms (GCM) 10K type strain sequencing project: providing services to taxonomists for standard genome sequencing and annotation.</title>
        <authorList>
            <consortium name="The Broad Institute Genomics Platform"/>
            <consortium name="The Broad Institute Genome Sequencing Center for Infectious Disease"/>
            <person name="Wu L."/>
            <person name="Ma J."/>
        </authorList>
    </citation>
    <scope>NUCLEOTIDE SEQUENCE [LARGE SCALE GENOMIC DNA]</scope>
    <source>
        <strain evidence="2">KCTC 52607</strain>
    </source>
</reference>
<evidence type="ECO:0000313" key="2">
    <source>
        <dbReference type="Proteomes" id="UP001595456"/>
    </source>
</evidence>
<proteinExistence type="predicted"/>
<dbReference type="EMBL" id="JBHRST010000019">
    <property type="protein sequence ID" value="MFC3098485.1"/>
    <property type="molecule type" value="Genomic_DNA"/>
</dbReference>
<name>A0ABV7E957_9SPHN</name>
<gene>
    <name evidence="1" type="ORF">ACFODU_11865</name>
</gene>
<protein>
    <submittedName>
        <fullName evidence="1">Uncharacterized protein</fullName>
    </submittedName>
</protein>
<evidence type="ECO:0000313" key="1">
    <source>
        <dbReference type="EMBL" id="MFC3098485.1"/>
    </source>
</evidence>
<comment type="caution">
    <text evidence="1">The sequence shown here is derived from an EMBL/GenBank/DDBJ whole genome shotgun (WGS) entry which is preliminary data.</text>
</comment>
<dbReference type="Proteomes" id="UP001595456">
    <property type="component" value="Unassembled WGS sequence"/>
</dbReference>
<sequence>MDDTWRAGDLALCIKQGKWRDSATKDYVEFGPKAGALLTVCWVMDGEAMGRDPGVLLNFAAWPRDFFVARNFVKITPDAERLDEEAAAAIRSGTPVAEPAAQ</sequence>
<dbReference type="RefSeq" id="WP_336927236.1">
    <property type="nucleotide sequence ID" value="NZ_JBANRO010000012.1"/>
</dbReference>
<accession>A0ABV7E957</accession>